<dbReference type="Proteomes" id="UP001176941">
    <property type="component" value="Chromosome X"/>
</dbReference>
<reference evidence="2" key="1">
    <citation type="submission" date="2023-04" db="EMBL/GenBank/DDBJ databases">
        <authorList>
            <consortium name="ELIXIR-Norway"/>
        </authorList>
    </citation>
    <scope>NUCLEOTIDE SEQUENCE [LARGE SCALE GENOMIC DNA]</scope>
</reference>
<feature type="compositionally biased region" description="Basic and acidic residues" evidence="1">
    <location>
        <begin position="22"/>
        <end position="36"/>
    </location>
</feature>
<organism evidence="2 3">
    <name type="scientific">Rangifer tarandus platyrhynchus</name>
    <name type="common">Svalbard reindeer</name>
    <dbReference type="NCBI Taxonomy" id="3082113"/>
    <lineage>
        <taxon>Eukaryota</taxon>
        <taxon>Metazoa</taxon>
        <taxon>Chordata</taxon>
        <taxon>Craniata</taxon>
        <taxon>Vertebrata</taxon>
        <taxon>Euteleostomi</taxon>
        <taxon>Mammalia</taxon>
        <taxon>Eutheria</taxon>
        <taxon>Laurasiatheria</taxon>
        <taxon>Artiodactyla</taxon>
        <taxon>Ruminantia</taxon>
        <taxon>Pecora</taxon>
        <taxon>Cervidae</taxon>
        <taxon>Odocoileinae</taxon>
        <taxon>Rangifer</taxon>
    </lineage>
</organism>
<feature type="compositionally biased region" description="Low complexity" evidence="1">
    <location>
        <begin position="50"/>
        <end position="67"/>
    </location>
</feature>
<evidence type="ECO:0000256" key="1">
    <source>
        <dbReference type="SAM" id="MobiDB-lite"/>
    </source>
</evidence>
<evidence type="ECO:0000313" key="3">
    <source>
        <dbReference type="Proteomes" id="UP001176941"/>
    </source>
</evidence>
<protein>
    <submittedName>
        <fullName evidence="2">Uncharacterized protein</fullName>
    </submittedName>
</protein>
<keyword evidence="3" id="KW-1185">Reference proteome</keyword>
<proteinExistence type="predicted"/>
<gene>
    <name evidence="2" type="ORF">MRATA1EN1_LOCUS28976</name>
</gene>
<evidence type="ECO:0000313" key="2">
    <source>
        <dbReference type="EMBL" id="CAI9180014.1"/>
    </source>
</evidence>
<feature type="region of interest" description="Disordered" evidence="1">
    <location>
        <begin position="21"/>
        <end position="94"/>
    </location>
</feature>
<dbReference type="EMBL" id="OX460343">
    <property type="protein sequence ID" value="CAI9180014.1"/>
    <property type="molecule type" value="Genomic_DNA"/>
</dbReference>
<name>A0ABN9A7W7_RANTA</name>
<accession>A0ABN9A7W7</accession>
<sequence length="127" mass="13895">MSHPNLAMRLGTAWLGTAWLDPPERPPERVCARARPDPGNSWRIPKARGRANVGARVSAAAAGQSGSETSEGLESRTLRPSAAPGARVQTRRSRRLPRWENRFVHSGPWGRRTDAAFLFAQCCQPGV</sequence>